<dbReference type="PANTHER" id="PTHR38451:SF1">
    <property type="entry name" value="TRNA (ADENINE(22)-N(1))-METHYLTRANSFERASE"/>
    <property type="match status" value="1"/>
</dbReference>
<dbReference type="PANTHER" id="PTHR38451">
    <property type="entry name" value="TRNA (ADENINE(22)-N(1))-METHYLTRANSFERASE"/>
    <property type="match status" value="1"/>
</dbReference>
<dbReference type="SUPFAM" id="SSF53335">
    <property type="entry name" value="S-adenosyl-L-methionine-dependent methyltransferases"/>
    <property type="match status" value="1"/>
</dbReference>
<reference evidence="1" key="2">
    <citation type="submission" date="2020-09" db="EMBL/GenBank/DDBJ databases">
        <authorList>
            <person name="Sun Q."/>
            <person name="Zhou Y."/>
        </authorList>
    </citation>
    <scope>NUCLEOTIDE SEQUENCE</scope>
    <source>
        <strain evidence="1">CGMCC 1.15178</strain>
    </source>
</reference>
<dbReference type="Pfam" id="PF04816">
    <property type="entry name" value="TrmK"/>
    <property type="match status" value="1"/>
</dbReference>
<dbReference type="InterPro" id="IPR006901">
    <property type="entry name" value="TrmK"/>
</dbReference>
<reference evidence="1" key="1">
    <citation type="journal article" date="2014" name="Int. J. Syst. Evol. Microbiol.">
        <title>Complete genome sequence of Corynebacterium casei LMG S-19264T (=DSM 44701T), isolated from a smear-ripened cheese.</title>
        <authorList>
            <consortium name="US DOE Joint Genome Institute (JGI-PGF)"/>
            <person name="Walter F."/>
            <person name="Albersmeier A."/>
            <person name="Kalinowski J."/>
            <person name="Ruckert C."/>
        </authorList>
    </citation>
    <scope>NUCLEOTIDE SEQUENCE</scope>
    <source>
        <strain evidence="1">CGMCC 1.15178</strain>
    </source>
</reference>
<comment type="caution">
    <text evidence="1">The sequence shown here is derived from an EMBL/GenBank/DDBJ whole genome shotgun (WGS) entry which is preliminary data.</text>
</comment>
<protein>
    <submittedName>
        <fullName evidence="1">tRNA (Adenine(22)-N(1))-methyltransferase</fullName>
    </submittedName>
</protein>
<accession>A0A916Z165</accession>
<evidence type="ECO:0000313" key="2">
    <source>
        <dbReference type="Proteomes" id="UP000612456"/>
    </source>
</evidence>
<proteinExistence type="predicted"/>
<evidence type="ECO:0000313" key="1">
    <source>
        <dbReference type="EMBL" id="GGD71323.1"/>
    </source>
</evidence>
<name>A0A916Z165_9BACL</name>
<organism evidence="1 2">
    <name type="scientific">Paenibacillus nasutitermitis</name>
    <dbReference type="NCBI Taxonomy" id="1652958"/>
    <lineage>
        <taxon>Bacteria</taxon>
        <taxon>Bacillati</taxon>
        <taxon>Bacillota</taxon>
        <taxon>Bacilli</taxon>
        <taxon>Bacillales</taxon>
        <taxon>Paenibacillaceae</taxon>
        <taxon>Paenibacillus</taxon>
    </lineage>
</organism>
<dbReference type="Gene3D" id="3.40.50.150">
    <property type="entry name" value="Vaccinia Virus protein VP39"/>
    <property type="match status" value="1"/>
</dbReference>
<dbReference type="GO" id="GO:0160105">
    <property type="term" value="F:tRNA (adenine(22)-N1)-methyltransferase activity"/>
    <property type="evidence" value="ECO:0007669"/>
    <property type="project" value="InterPro"/>
</dbReference>
<dbReference type="InterPro" id="IPR029063">
    <property type="entry name" value="SAM-dependent_MTases_sf"/>
</dbReference>
<gene>
    <name evidence="1" type="primary">trmK</name>
    <name evidence="1" type="ORF">GCM10010911_31510</name>
</gene>
<dbReference type="PIRSF" id="PIRSF018637">
    <property type="entry name" value="TrmK"/>
    <property type="match status" value="1"/>
</dbReference>
<dbReference type="Gene3D" id="1.10.287.1890">
    <property type="match status" value="1"/>
</dbReference>
<dbReference type="AlphaFoldDB" id="A0A916Z165"/>
<dbReference type="RefSeq" id="WP_188992883.1">
    <property type="nucleotide sequence ID" value="NZ_BMHP01000002.1"/>
</dbReference>
<dbReference type="EMBL" id="BMHP01000002">
    <property type="protein sequence ID" value="GGD71323.1"/>
    <property type="molecule type" value="Genomic_DNA"/>
</dbReference>
<dbReference type="Proteomes" id="UP000612456">
    <property type="component" value="Unassembled WGS sequence"/>
</dbReference>
<keyword evidence="2" id="KW-1185">Reference proteome</keyword>
<sequence>MIKISKRLQTIADFVRAGARAADIGSDHALLPVYLVQSGKCPTAIAGELNIGPFQAARKGAAEAGLTALIDVRQGDGLSVLSPGEADTVILAGMGGSLMTDILEAGWAAGRLNGVSELVLQPNVGEDHVRRWLVSRDYVLQEETIIEEDGRIYEVLHALVCGDQQEAQACNSRLYNVSSLPLKMPDASRKEWLFRMGPYLLHNGEELLRKKWRMELDKLERVRRQLSLSALDESRDKQAVLAGEMQQIEEVLECLPMVKPSYK</sequence>